<reference evidence="1" key="1">
    <citation type="journal article" date="2022" name="Plant J.">
        <title>Strategies of tolerance reflected in two North American maple genomes.</title>
        <authorList>
            <person name="McEvoy S.L."/>
            <person name="Sezen U.U."/>
            <person name="Trouern-Trend A."/>
            <person name="McMahon S.M."/>
            <person name="Schaberg P.G."/>
            <person name="Yang J."/>
            <person name="Wegrzyn J.L."/>
            <person name="Swenson N.G."/>
        </authorList>
    </citation>
    <scope>NUCLEOTIDE SEQUENCE</scope>
    <source>
        <strain evidence="1">NS2018</strain>
    </source>
</reference>
<keyword evidence="2" id="KW-1185">Reference proteome</keyword>
<protein>
    <submittedName>
        <fullName evidence="1">Uncharacterized protein</fullName>
    </submittedName>
</protein>
<evidence type="ECO:0000313" key="1">
    <source>
        <dbReference type="EMBL" id="KAK0604495.1"/>
    </source>
</evidence>
<reference evidence="1" key="2">
    <citation type="submission" date="2023-06" db="EMBL/GenBank/DDBJ databases">
        <authorList>
            <person name="Swenson N.G."/>
            <person name="Wegrzyn J.L."/>
            <person name="Mcevoy S.L."/>
        </authorList>
    </citation>
    <scope>NUCLEOTIDE SEQUENCE</scope>
    <source>
        <strain evidence="1">NS2018</strain>
        <tissue evidence="1">Leaf</tissue>
    </source>
</reference>
<dbReference type="Proteomes" id="UP001168877">
    <property type="component" value="Unassembled WGS sequence"/>
</dbReference>
<dbReference type="InterPro" id="IPR043502">
    <property type="entry name" value="DNA/RNA_pol_sf"/>
</dbReference>
<comment type="caution">
    <text evidence="1">The sequence shown here is derived from an EMBL/GenBank/DDBJ whole genome shotgun (WGS) entry which is preliminary data.</text>
</comment>
<organism evidence="1 2">
    <name type="scientific">Acer saccharum</name>
    <name type="common">Sugar maple</name>
    <dbReference type="NCBI Taxonomy" id="4024"/>
    <lineage>
        <taxon>Eukaryota</taxon>
        <taxon>Viridiplantae</taxon>
        <taxon>Streptophyta</taxon>
        <taxon>Embryophyta</taxon>
        <taxon>Tracheophyta</taxon>
        <taxon>Spermatophyta</taxon>
        <taxon>Magnoliopsida</taxon>
        <taxon>eudicotyledons</taxon>
        <taxon>Gunneridae</taxon>
        <taxon>Pentapetalae</taxon>
        <taxon>rosids</taxon>
        <taxon>malvids</taxon>
        <taxon>Sapindales</taxon>
        <taxon>Sapindaceae</taxon>
        <taxon>Hippocastanoideae</taxon>
        <taxon>Acereae</taxon>
        <taxon>Acer</taxon>
    </lineage>
</organism>
<evidence type="ECO:0000313" key="2">
    <source>
        <dbReference type="Proteomes" id="UP001168877"/>
    </source>
</evidence>
<gene>
    <name evidence="1" type="ORF">LWI29_016213</name>
</gene>
<sequence length="179" mass="20018">MRLNSTKCAFGVAAGKFLGFMVHERGIEANLEKIKAIMDLESPTTLQQAQGLTGRIVALNRFISRSTDKCLPFVNQKFALGEEFQLTPLNCYLVVRRCLEDRSECKVRGTEYRVQGTGYRVSGAGYQVPGVGYRVWDTEYRVWGTGYQMWGMGYQVRGTGVERHRDTVYHGSCGSGIPG</sequence>
<accession>A0AA39W6E9</accession>
<dbReference type="SUPFAM" id="SSF56672">
    <property type="entry name" value="DNA/RNA polymerases"/>
    <property type="match status" value="1"/>
</dbReference>
<dbReference type="EMBL" id="JAUESC010000002">
    <property type="protein sequence ID" value="KAK0604495.1"/>
    <property type="molecule type" value="Genomic_DNA"/>
</dbReference>
<dbReference type="AlphaFoldDB" id="A0AA39W6E9"/>
<proteinExistence type="predicted"/>
<name>A0AA39W6E9_ACESA</name>